<gene>
    <name evidence="3" type="ORF">DLM85_22500</name>
</gene>
<dbReference type="SUPFAM" id="SSF81296">
    <property type="entry name" value="E set domains"/>
    <property type="match status" value="3"/>
</dbReference>
<dbReference type="NCBIfam" id="TIGR04183">
    <property type="entry name" value="Por_Secre_tail"/>
    <property type="match status" value="1"/>
</dbReference>
<dbReference type="InterPro" id="IPR002909">
    <property type="entry name" value="IPT_dom"/>
</dbReference>
<dbReference type="Pfam" id="PF07705">
    <property type="entry name" value="CARDB"/>
    <property type="match status" value="1"/>
</dbReference>
<feature type="domain" description="IPT/TIG" evidence="2">
    <location>
        <begin position="721"/>
        <end position="802"/>
    </location>
</feature>
<dbReference type="InterPro" id="IPR014756">
    <property type="entry name" value="Ig_E-set"/>
</dbReference>
<dbReference type="EMBL" id="QHKM01000011">
    <property type="protein sequence ID" value="RAK62969.1"/>
    <property type="molecule type" value="Genomic_DNA"/>
</dbReference>
<dbReference type="SMART" id="SM00429">
    <property type="entry name" value="IPT"/>
    <property type="match status" value="3"/>
</dbReference>
<dbReference type="RefSeq" id="WP_111480433.1">
    <property type="nucleotide sequence ID" value="NZ_QHKM01000011.1"/>
</dbReference>
<protein>
    <recommendedName>
        <fullName evidence="2">IPT/TIG domain-containing protein</fullName>
    </recommendedName>
</protein>
<feature type="chain" id="PRO_5016301543" description="IPT/TIG domain-containing protein" evidence="1">
    <location>
        <begin position="30"/>
        <end position="1440"/>
    </location>
</feature>
<feature type="domain" description="IPT/TIG" evidence="2">
    <location>
        <begin position="560"/>
        <end position="640"/>
    </location>
</feature>
<dbReference type="InterPro" id="IPR013783">
    <property type="entry name" value="Ig-like_fold"/>
</dbReference>
<feature type="signal peptide" evidence="1">
    <location>
        <begin position="1"/>
        <end position="29"/>
    </location>
</feature>
<proteinExistence type="predicted"/>
<reference evidence="4" key="1">
    <citation type="submission" date="2018-05" db="EMBL/GenBank/DDBJ databases">
        <authorList>
            <person name="Nie L."/>
        </authorList>
    </citation>
    <scope>NUCLEOTIDE SEQUENCE [LARGE SCALE GENOMIC DNA]</scope>
    <source>
        <strain evidence="4">NL</strain>
    </source>
</reference>
<evidence type="ECO:0000313" key="4">
    <source>
        <dbReference type="Proteomes" id="UP000248553"/>
    </source>
</evidence>
<dbReference type="Pfam" id="PF18962">
    <property type="entry name" value="Por_Secre_tail"/>
    <property type="match status" value="1"/>
</dbReference>
<sequence>MTHLNPIRSALCGAVAALGLVAAARPAAAQSFNFRAQNAQVLATTYASLDTAGTVIATANFDDADSAPQNIGFSFPYNGSTFSSFILSSNGFIKLGSSPLSDPYLYLVYAQTEMVNGQLVYPGGPIASSDSRSNNIIAPLAVDLAGALSGGTEYRVATTGVAPNRVCTIQWKNVRDKPKQASASNTTTIGTQYASISFQVKLYETSGQVDFVYGPNTAGPGPDAFRSVAVGLKGNNNGQGLAGDVVMVDKASATAWSSAVFYDNYYVGTDPFNIRSSVRPVAGNTYRFRANAANDADVAAVYTLGQVPVGRSLAVQAVVRNVGTQTLTNLPVTLNVSGVNTFSNVQLVGSLAPGASTTVTFAPYTTSAQRGNNAVAVSVPADAYAVRNSLQVTQAVTASTLNYVQPIAGSGITPSYYGFDTREGITAVKFNNPTVSTLLSVTNFIPTGSNSVGQVIYAVALNAAGTQMVRTPDYTVRAADLGTNVTFNFTTPVALPAGDFLVGIAQPASAVAHYPIGLLFETPVRPGAFYDRGSLTTGTFSDRSLVSFGPFLIGAVLAPSPVISGFTPASGPVGTSVRVNGANFNGTTAVTFNGTTAPGFAVDTAGTSLTVLVPAGASTGPIAVATAGGTATSPTSFTVTVAPTITSLSRPQGPVSSTVLINGTGFTGATAVTFNGTAASFTVNSSTQISAVVPAGATSGPIQVTTPNGSATSASFTVLADPVVYSFSPASGAPGTQVIITGANFVDVGVVAFGQGALIGTGFTVNSPNQITAFVPANATTGFIGVNNGGSTGLSGTVFTVVAAPTNLTVSSAQNISGSYNNVTITGTGVATLTGPLSVAGTLTVQTGGALLTNCQPVRGLGSFTLQGGATLGICDAGGIRASGDTLGAIRLSGARSFSSDAVYRYNGSQAQVTGSGLPAQVRTLELSNASGLRLSQPAAVAQVLRLNSGDLSTNGQMLTLLSSATGTALVDNTGGVVNGTTTVQRYISPALNAGLGYRHLATPVTFDPVSDLATSNFTPVVNPAYNTSATPSLVTPFPTVFGYDQSRLATTTNNLSAFDKGWFSPAALTSQLNAGQGYTVNMAAGQTVDFVGGLINGNYFYNFARGTDAAAGWQLLGNPYPAPLDWSRVAAADRAGLNAAIYVFESTGPYAGRYRSYANGIGGNPIVPLGQGFFVRVADGQTSAALTLRNSHRLTSPDATPLLRGTADVRPQVQLALQGAGLADAAYVYFEAGATNSADAEYDARKLPNTNGLNLAALAGPEALAVNGLPALTTTTVVPLQVAVPAAGSYTLRAEQLLNFVAGTQVLLHDALTGQDIDLQRQASYSFTHSGASTSRFSLVFRPSGVTATASARLADQLMVFPNPTAGSFTVRLSGVAVGQPADAVLYNALGQAVQRRALPLTSSGLQAEFDVTRLPAGVYTLRLALADGTQLTKRVVKQ</sequence>
<feature type="domain" description="IPT/TIG" evidence="2">
    <location>
        <begin position="642"/>
        <end position="719"/>
    </location>
</feature>
<accession>A0A328B7Z1</accession>
<organism evidence="3 4">
    <name type="scientific">Hymenobacter edaphi</name>
    <dbReference type="NCBI Taxonomy" id="2211146"/>
    <lineage>
        <taxon>Bacteria</taxon>
        <taxon>Pseudomonadati</taxon>
        <taxon>Bacteroidota</taxon>
        <taxon>Cytophagia</taxon>
        <taxon>Cytophagales</taxon>
        <taxon>Hymenobacteraceae</taxon>
        <taxon>Hymenobacter</taxon>
    </lineage>
</organism>
<dbReference type="Proteomes" id="UP000248553">
    <property type="component" value="Unassembled WGS sequence"/>
</dbReference>
<dbReference type="InterPro" id="IPR026444">
    <property type="entry name" value="Secre_tail"/>
</dbReference>
<name>A0A328B7Z1_9BACT</name>
<dbReference type="Gene3D" id="2.60.40.10">
    <property type="entry name" value="Immunoglobulins"/>
    <property type="match status" value="4"/>
</dbReference>
<keyword evidence="1" id="KW-0732">Signal</keyword>
<keyword evidence="4" id="KW-1185">Reference proteome</keyword>
<evidence type="ECO:0000259" key="2">
    <source>
        <dbReference type="SMART" id="SM00429"/>
    </source>
</evidence>
<comment type="caution">
    <text evidence="3">The sequence shown here is derived from an EMBL/GenBank/DDBJ whole genome shotgun (WGS) entry which is preliminary data.</text>
</comment>
<dbReference type="CDD" id="cd00102">
    <property type="entry name" value="IPT"/>
    <property type="match status" value="3"/>
</dbReference>
<dbReference type="OrthoDB" id="617614at2"/>
<evidence type="ECO:0000256" key="1">
    <source>
        <dbReference type="SAM" id="SignalP"/>
    </source>
</evidence>
<evidence type="ECO:0000313" key="3">
    <source>
        <dbReference type="EMBL" id="RAK62969.1"/>
    </source>
</evidence>
<dbReference type="InterPro" id="IPR011635">
    <property type="entry name" value="CARDB"/>
</dbReference>